<dbReference type="PANTHER" id="PTHR11803">
    <property type="entry name" value="2-IMINOBUTANOATE/2-IMINOPROPANOATE DEAMINASE RIDA"/>
    <property type="match status" value="1"/>
</dbReference>
<sequence>MSKLVRKIINTPKAPKAIGPYNQGVAVNNTLYVSGQLGLVPGTMLLAGDDVESQAYQSLKNVREIVQAAGFSMQDIVKTTVLLADMNDFGIVNKIYEQYFTDPYPARAAYQVACLPKNGKIEIEAVAIREESRSE</sequence>
<dbReference type="GO" id="GO:0005739">
    <property type="term" value="C:mitochondrion"/>
    <property type="evidence" value="ECO:0007669"/>
    <property type="project" value="TreeGrafter"/>
</dbReference>
<name>C1LIW9_SCHJA</name>
<dbReference type="InterPro" id="IPR006175">
    <property type="entry name" value="YjgF/YER057c/UK114"/>
</dbReference>
<dbReference type="AlphaFoldDB" id="C1LIW9"/>
<dbReference type="SUPFAM" id="SSF55298">
    <property type="entry name" value="YjgF-like"/>
    <property type="match status" value="1"/>
</dbReference>
<dbReference type="Pfam" id="PF01042">
    <property type="entry name" value="Ribonuc_L-PSP"/>
    <property type="match status" value="1"/>
</dbReference>
<proteinExistence type="evidence at transcript level"/>
<accession>C1LIW9</accession>
<dbReference type="InterPro" id="IPR006056">
    <property type="entry name" value="RidA"/>
</dbReference>
<dbReference type="Gene3D" id="3.30.1330.40">
    <property type="entry name" value="RutC-like"/>
    <property type="match status" value="1"/>
</dbReference>
<reference evidence="2" key="1">
    <citation type="journal article" date="2009" name="Nature">
        <title>The Schistosoma japonicum genome reveals features of host-parasite interplay.</title>
        <authorList>
            <person name="Liu F."/>
            <person name="Zhou Y."/>
            <person name="Wang Z.Q."/>
            <person name="Lu G."/>
            <person name="Zheng H."/>
            <person name="Brindley P.J."/>
            <person name="McManus D.P."/>
            <person name="Blair D."/>
            <person name="Zhang Q.H."/>
            <person name="Zhong Y."/>
            <person name="Wang S."/>
            <person name="Han Z.G."/>
            <person name="Chen Z."/>
        </authorList>
    </citation>
    <scope>NUCLEOTIDE SEQUENCE</scope>
    <source>
        <strain evidence="2">Anhui</strain>
    </source>
</reference>
<organism evidence="2">
    <name type="scientific">Schistosoma japonicum</name>
    <name type="common">Blood fluke</name>
    <dbReference type="NCBI Taxonomy" id="6182"/>
    <lineage>
        <taxon>Eukaryota</taxon>
        <taxon>Metazoa</taxon>
        <taxon>Spiralia</taxon>
        <taxon>Lophotrochozoa</taxon>
        <taxon>Platyhelminthes</taxon>
        <taxon>Trematoda</taxon>
        <taxon>Digenea</taxon>
        <taxon>Strigeidida</taxon>
        <taxon>Schistosomatoidea</taxon>
        <taxon>Schistosomatidae</taxon>
        <taxon>Schistosoma</taxon>
    </lineage>
</organism>
<dbReference type="InterPro" id="IPR035959">
    <property type="entry name" value="RutC-like_sf"/>
</dbReference>
<evidence type="ECO:0000313" key="2">
    <source>
        <dbReference type="EMBL" id="CAX74647.1"/>
    </source>
</evidence>
<dbReference type="GO" id="GO:0019239">
    <property type="term" value="F:deaminase activity"/>
    <property type="evidence" value="ECO:0007669"/>
    <property type="project" value="TreeGrafter"/>
</dbReference>
<dbReference type="NCBIfam" id="TIGR00004">
    <property type="entry name" value="Rid family detoxifying hydrolase"/>
    <property type="match status" value="1"/>
</dbReference>
<evidence type="ECO:0008006" key="3">
    <source>
        <dbReference type="Google" id="ProtNLM"/>
    </source>
</evidence>
<reference evidence="2" key="2">
    <citation type="submission" date="2009-03" db="EMBL/GenBank/DDBJ databases">
        <authorList>
            <person name="Gang L."/>
        </authorList>
    </citation>
    <scope>NUCLEOTIDE SEQUENCE</scope>
    <source>
        <strain evidence="2">Anhui</strain>
    </source>
</reference>
<dbReference type="CDD" id="cd00448">
    <property type="entry name" value="YjgF_YER057c_UK114_family"/>
    <property type="match status" value="1"/>
</dbReference>
<evidence type="ECO:0000256" key="1">
    <source>
        <dbReference type="ARBA" id="ARBA00010552"/>
    </source>
</evidence>
<comment type="similarity">
    <text evidence="1">Belongs to the RutC family.</text>
</comment>
<dbReference type="InterPro" id="IPR019897">
    <property type="entry name" value="RidA_CS"/>
</dbReference>
<dbReference type="PANTHER" id="PTHR11803:SF39">
    <property type="entry name" value="2-IMINOBUTANOATE_2-IMINOPROPANOATE DEAMINASE"/>
    <property type="match status" value="1"/>
</dbReference>
<dbReference type="PROSITE" id="PS01094">
    <property type="entry name" value="UPF0076"/>
    <property type="match status" value="1"/>
</dbReference>
<dbReference type="FunFam" id="3.30.1330.40:FF:000001">
    <property type="entry name" value="L-PSP family endoribonuclease"/>
    <property type="match status" value="1"/>
</dbReference>
<protein>
    <recommendedName>
        <fullName evidence="3">2-iminobutanoate/2-iminopropanoate deaminase</fullName>
    </recommendedName>
</protein>
<dbReference type="EMBL" id="FN318919">
    <property type="protein sequence ID" value="CAX74647.1"/>
    <property type="molecule type" value="mRNA"/>
</dbReference>
<dbReference type="GO" id="GO:0005829">
    <property type="term" value="C:cytosol"/>
    <property type="evidence" value="ECO:0007669"/>
    <property type="project" value="TreeGrafter"/>
</dbReference>